<dbReference type="OrthoDB" id="5147531at2"/>
<name>A0A0L6CH56_9MICO</name>
<sequence length="122" mass="13203">MGFWNKNKEIERAGVGEEPLDPTALLALVDQIGEACADEVDRQGADADQVMATVRLDDLQRVARVELASDGRPLLVGKGFVRELNALAAPLVNQPVGRRLATIEATVADGHLHTQITYSDRT</sequence>
<gene>
    <name evidence="1" type="ORF">VV01_06310</name>
</gene>
<organism evidence="1 2">
    <name type="scientific">Luteipulveratus halotolerans</name>
    <dbReference type="NCBI Taxonomy" id="1631356"/>
    <lineage>
        <taxon>Bacteria</taxon>
        <taxon>Bacillati</taxon>
        <taxon>Actinomycetota</taxon>
        <taxon>Actinomycetes</taxon>
        <taxon>Micrococcales</taxon>
        <taxon>Dermacoccaceae</taxon>
        <taxon>Luteipulveratus</taxon>
    </lineage>
</organism>
<dbReference type="AlphaFoldDB" id="A0A0L6CH56"/>
<protein>
    <submittedName>
        <fullName evidence="1">Uncharacterized protein</fullName>
    </submittedName>
</protein>
<dbReference type="EMBL" id="LAIR01000002">
    <property type="protein sequence ID" value="KNX36848.1"/>
    <property type="molecule type" value="Genomic_DNA"/>
</dbReference>
<proteinExistence type="predicted"/>
<reference evidence="2" key="1">
    <citation type="submission" date="2015-03" db="EMBL/GenBank/DDBJ databases">
        <title>Luteipulveratus halotolerans sp. nov., a novel actinobacterium (Dermacoccaceae) from Sarawak, Malaysia.</title>
        <authorList>
            <person name="Juboi H."/>
            <person name="Basik A."/>
            <person name="Shamsul S.S."/>
            <person name="Arnold P."/>
            <person name="Schmitt E.K."/>
            <person name="Sanglier J.-J."/>
            <person name="Yeo T."/>
        </authorList>
    </citation>
    <scope>NUCLEOTIDE SEQUENCE [LARGE SCALE GENOMIC DNA]</scope>
    <source>
        <strain evidence="2">C296001</strain>
    </source>
</reference>
<accession>A0A0L6CH56</accession>
<comment type="caution">
    <text evidence="1">The sequence shown here is derived from an EMBL/GenBank/DDBJ whole genome shotgun (WGS) entry which is preliminary data.</text>
</comment>
<dbReference type="STRING" id="1631356.VV01_06310"/>
<dbReference type="RefSeq" id="WP_050669143.1">
    <property type="nucleotide sequence ID" value="NZ_LAIR01000002.1"/>
</dbReference>
<dbReference type="Proteomes" id="UP000037397">
    <property type="component" value="Unassembled WGS sequence"/>
</dbReference>
<evidence type="ECO:0000313" key="2">
    <source>
        <dbReference type="Proteomes" id="UP000037397"/>
    </source>
</evidence>
<evidence type="ECO:0000313" key="1">
    <source>
        <dbReference type="EMBL" id="KNX36848.1"/>
    </source>
</evidence>
<keyword evidence="2" id="KW-1185">Reference proteome</keyword>